<proteinExistence type="predicted"/>
<name>A0A562SG01_9BACT</name>
<feature type="region of interest" description="Disordered" evidence="1">
    <location>
        <begin position="20"/>
        <end position="94"/>
    </location>
</feature>
<comment type="caution">
    <text evidence="2">The sequence shown here is derived from an EMBL/GenBank/DDBJ whole genome shotgun (WGS) entry which is preliminary data.</text>
</comment>
<gene>
    <name evidence="2" type="ORF">IQ13_2894</name>
</gene>
<protein>
    <submittedName>
        <fullName evidence="2">Uncharacterized protein</fullName>
    </submittedName>
</protein>
<sequence>MWIGIILAIVLTIAFLSYRRNRDTPFQSSESNNRNYSGDGGTYMSNAYSDPASSGDHHEQDHDDENDADDDNNNDGDAGSDGDGGSDGGGDGGD</sequence>
<feature type="compositionally biased region" description="Polar residues" evidence="1">
    <location>
        <begin position="24"/>
        <end position="36"/>
    </location>
</feature>
<dbReference type="RefSeq" id="WP_144887064.1">
    <property type="nucleotide sequence ID" value="NZ_VLLE01000005.1"/>
</dbReference>
<feature type="compositionally biased region" description="Acidic residues" evidence="1">
    <location>
        <begin position="62"/>
        <end position="80"/>
    </location>
</feature>
<evidence type="ECO:0000256" key="1">
    <source>
        <dbReference type="SAM" id="MobiDB-lite"/>
    </source>
</evidence>
<evidence type="ECO:0000313" key="2">
    <source>
        <dbReference type="EMBL" id="TWI80222.1"/>
    </source>
</evidence>
<accession>A0A562SG01</accession>
<feature type="compositionally biased region" description="Polar residues" evidence="1">
    <location>
        <begin position="43"/>
        <end position="52"/>
    </location>
</feature>
<dbReference type="EMBL" id="VLLE01000005">
    <property type="protein sequence ID" value="TWI80222.1"/>
    <property type="molecule type" value="Genomic_DNA"/>
</dbReference>
<dbReference type="Proteomes" id="UP000316167">
    <property type="component" value="Unassembled WGS sequence"/>
</dbReference>
<evidence type="ECO:0000313" key="3">
    <source>
        <dbReference type="Proteomes" id="UP000316167"/>
    </source>
</evidence>
<keyword evidence="3" id="KW-1185">Reference proteome</keyword>
<reference evidence="2 3" key="1">
    <citation type="journal article" date="2015" name="Stand. Genomic Sci.">
        <title>Genomic Encyclopedia of Bacterial and Archaeal Type Strains, Phase III: the genomes of soil and plant-associated and newly described type strains.</title>
        <authorList>
            <person name="Whitman W.B."/>
            <person name="Woyke T."/>
            <person name="Klenk H.P."/>
            <person name="Zhou Y."/>
            <person name="Lilburn T.G."/>
            <person name="Beck B.J."/>
            <person name="De Vos P."/>
            <person name="Vandamme P."/>
            <person name="Eisen J.A."/>
            <person name="Garrity G."/>
            <person name="Hugenholtz P."/>
            <person name="Kyrpides N.C."/>
        </authorList>
    </citation>
    <scope>NUCLEOTIDE SEQUENCE [LARGE SCALE GENOMIC DNA]</scope>
    <source>
        <strain evidence="2 3">CGMCC 1.7271</strain>
    </source>
</reference>
<feature type="compositionally biased region" description="Gly residues" evidence="1">
    <location>
        <begin position="81"/>
        <end position="94"/>
    </location>
</feature>
<organism evidence="2 3">
    <name type="scientific">Lacibacter cauensis</name>
    <dbReference type="NCBI Taxonomy" id="510947"/>
    <lineage>
        <taxon>Bacteria</taxon>
        <taxon>Pseudomonadati</taxon>
        <taxon>Bacteroidota</taxon>
        <taxon>Chitinophagia</taxon>
        <taxon>Chitinophagales</taxon>
        <taxon>Chitinophagaceae</taxon>
        <taxon>Lacibacter</taxon>
    </lineage>
</organism>
<dbReference type="AlphaFoldDB" id="A0A562SG01"/>